<reference evidence="1" key="1">
    <citation type="submission" date="2020-02" db="EMBL/GenBank/DDBJ databases">
        <authorList>
            <person name="Meier V. D."/>
        </authorList>
    </citation>
    <scope>NUCLEOTIDE SEQUENCE</scope>
    <source>
        <strain evidence="1">AVDCRST_MAG94</strain>
    </source>
</reference>
<dbReference type="AlphaFoldDB" id="A0A6J4MH78"/>
<organism evidence="1">
    <name type="scientific">uncultured Leptolyngbya sp</name>
    <dbReference type="NCBI Taxonomy" id="332963"/>
    <lineage>
        <taxon>Bacteria</taxon>
        <taxon>Bacillati</taxon>
        <taxon>Cyanobacteriota</taxon>
        <taxon>Cyanophyceae</taxon>
        <taxon>Leptolyngbyales</taxon>
        <taxon>Leptolyngbyaceae</taxon>
        <taxon>Leptolyngbya group</taxon>
        <taxon>Leptolyngbya</taxon>
        <taxon>environmental samples</taxon>
    </lineage>
</organism>
<protein>
    <submittedName>
        <fullName evidence="1">Uncharacterized protein</fullName>
    </submittedName>
</protein>
<name>A0A6J4MH78_9CYAN</name>
<accession>A0A6J4MH78</accession>
<evidence type="ECO:0000313" key="1">
    <source>
        <dbReference type="EMBL" id="CAA9359561.1"/>
    </source>
</evidence>
<sequence length="309" mass="34918">MHKPYERLQAKTNCSFCNLNLLSLIMCKSNNLTASYNCLSRKRIASEQKEGLGEDLRDLLSCPCKPPHTQQMGHPATTKRDKALQGIQQDPELSDSSKHTYAQRLMAMSAKLGQPISELAMQPMTIIPWIKKQYPEVATQKNVVTAVLAALRRMPAMKQQHRQALAIWLQASKELEAQQQARLKANEPSARQQRGYVDFKEVIKVRTALAKGSRKRLLLAFYTMIPPLRCDLNRVALLQCPASAATISQDDVDTVKENNFLCLPADRKKPAILVLREFRTANSAGIWRRTLPMNLTQELWTSLQAEPAR</sequence>
<feature type="non-terminal residue" evidence="1">
    <location>
        <position position="309"/>
    </location>
</feature>
<dbReference type="EMBL" id="CADCTY010001149">
    <property type="protein sequence ID" value="CAA9359561.1"/>
    <property type="molecule type" value="Genomic_DNA"/>
</dbReference>
<gene>
    <name evidence="1" type="ORF">AVDCRST_MAG94-3285</name>
</gene>
<proteinExistence type="predicted"/>